<keyword evidence="4" id="KW-1185">Reference proteome</keyword>
<dbReference type="InParanoid" id="A0A7L4YS70"/>
<feature type="domain" description="DUF1707" evidence="2">
    <location>
        <begin position="14"/>
        <end position="66"/>
    </location>
</feature>
<reference evidence="3 4" key="1">
    <citation type="journal article" date="2018" name="Int. J. Syst. Evol. Microbiol.">
        <title>Epidermidibacterium keratini gen. nov., sp. nov., a member of the family Sporichthyaceae, isolated from keratin epidermis.</title>
        <authorList>
            <person name="Lee D.G."/>
            <person name="Trujillo M.E."/>
            <person name="Kang S."/>
            <person name="Nam J.J."/>
            <person name="Kim Y.J."/>
        </authorList>
    </citation>
    <scope>NUCLEOTIDE SEQUENCE [LARGE SCALE GENOMIC DNA]</scope>
    <source>
        <strain evidence="3 4">EPI-7</strain>
    </source>
</reference>
<evidence type="ECO:0000313" key="3">
    <source>
        <dbReference type="EMBL" id="QHC01397.1"/>
    </source>
</evidence>
<dbReference type="OrthoDB" id="3534574at2"/>
<dbReference type="AlphaFoldDB" id="A0A7L4YS70"/>
<dbReference type="InterPro" id="IPR012551">
    <property type="entry name" value="DUF1707_SHOCT-like"/>
</dbReference>
<protein>
    <submittedName>
        <fullName evidence="3">DUF1707 domain-containing protein</fullName>
    </submittedName>
</protein>
<dbReference type="PANTHER" id="PTHR40763:SF5">
    <property type="entry name" value="MEMBRANE PROTEIN"/>
    <property type="match status" value="1"/>
</dbReference>
<dbReference type="EMBL" id="CP047156">
    <property type="protein sequence ID" value="QHC01397.1"/>
    <property type="molecule type" value="Genomic_DNA"/>
</dbReference>
<gene>
    <name evidence="3" type="ORF">EK0264_14610</name>
</gene>
<name>A0A7L4YS70_9ACTN</name>
<sequence length="198" mass="21336">MNGGPTHEPADDQVRVGHAEREQVVQLLQASVAGGYLDLNEFEQRVSTVHESTTRGELRAVLADLPAADRSPVAPQTAPAAASTTTETINADWGTARRRGNWRVPSRLVLSGTMGTIELDLNAAELPIGDIEVDLQVSWSTVRIWLPPHMPLDLTAYEPSSWSKVKDKAGPPADPAGAALRLRGRPSVTTVVVRRGPR</sequence>
<feature type="region of interest" description="Disordered" evidence="1">
    <location>
        <begin position="161"/>
        <end position="181"/>
    </location>
</feature>
<dbReference type="RefSeq" id="WP_159546534.1">
    <property type="nucleotide sequence ID" value="NZ_CP047156.1"/>
</dbReference>
<evidence type="ECO:0000313" key="4">
    <source>
        <dbReference type="Proteomes" id="UP000463857"/>
    </source>
</evidence>
<evidence type="ECO:0000259" key="2">
    <source>
        <dbReference type="Pfam" id="PF08044"/>
    </source>
</evidence>
<accession>A0A7L4YS70</accession>
<evidence type="ECO:0000256" key="1">
    <source>
        <dbReference type="SAM" id="MobiDB-lite"/>
    </source>
</evidence>
<dbReference type="Pfam" id="PF08044">
    <property type="entry name" value="DUF1707"/>
    <property type="match status" value="1"/>
</dbReference>
<organism evidence="3 4">
    <name type="scientific">Epidermidibacterium keratini</name>
    <dbReference type="NCBI Taxonomy" id="1891644"/>
    <lineage>
        <taxon>Bacteria</taxon>
        <taxon>Bacillati</taxon>
        <taxon>Actinomycetota</taxon>
        <taxon>Actinomycetes</taxon>
        <taxon>Sporichthyales</taxon>
        <taxon>Sporichthyaceae</taxon>
        <taxon>Epidermidibacterium</taxon>
    </lineage>
</organism>
<dbReference type="KEGG" id="eke:EK0264_14610"/>
<dbReference type="PANTHER" id="PTHR40763">
    <property type="entry name" value="MEMBRANE PROTEIN-RELATED"/>
    <property type="match status" value="1"/>
</dbReference>
<dbReference type="Proteomes" id="UP000463857">
    <property type="component" value="Chromosome"/>
</dbReference>
<proteinExistence type="predicted"/>